<dbReference type="GeneID" id="6345328"/>
<dbReference type="EMBL" id="DS231621">
    <property type="protein sequence ID" value="EDU49976.1"/>
    <property type="molecule type" value="Genomic_DNA"/>
</dbReference>
<gene>
    <name evidence="2" type="ORF">PTRG_07057</name>
</gene>
<dbReference type="HOGENOM" id="CLU_1533365_0_0_1"/>
<organism evidence="2 3">
    <name type="scientific">Pyrenophora tritici-repentis (strain Pt-1C-BFP)</name>
    <name type="common">Wheat tan spot fungus</name>
    <name type="synonym">Drechslera tritici-repentis</name>
    <dbReference type="NCBI Taxonomy" id="426418"/>
    <lineage>
        <taxon>Eukaryota</taxon>
        <taxon>Fungi</taxon>
        <taxon>Dikarya</taxon>
        <taxon>Ascomycota</taxon>
        <taxon>Pezizomycotina</taxon>
        <taxon>Dothideomycetes</taxon>
        <taxon>Pleosporomycetidae</taxon>
        <taxon>Pleosporales</taxon>
        <taxon>Pleosporineae</taxon>
        <taxon>Pleosporaceae</taxon>
        <taxon>Pyrenophora</taxon>
    </lineage>
</organism>
<evidence type="ECO:0000313" key="3">
    <source>
        <dbReference type="Proteomes" id="UP000001471"/>
    </source>
</evidence>
<proteinExistence type="predicted"/>
<evidence type="ECO:0000256" key="1">
    <source>
        <dbReference type="SAM" id="MobiDB-lite"/>
    </source>
</evidence>
<dbReference type="RefSeq" id="XP_001937389.2">
    <property type="nucleotide sequence ID" value="XM_001937354.2"/>
</dbReference>
<sequence>MPFSLKQSPPPSEQQQPENADRRCPKHECRWITRDKRNVRLYDCQNRAEIPCPASDYPWTQPSTGHIIPALSMDNWKKRQQDDHDLLADGSISSSEDVDEVVEEDPLNKVKLTRRKTRQGTCFAEGGDDIEDAQPEEPEEKRMRREPANAGDLKYFPEDCFQDGDGKWWKHVSGE</sequence>
<dbReference type="InParanoid" id="B2WBP4"/>
<dbReference type="AlphaFoldDB" id="B2WBP4"/>
<name>B2WBP4_PYRTR</name>
<feature type="region of interest" description="Disordered" evidence="1">
    <location>
        <begin position="122"/>
        <end position="158"/>
    </location>
</feature>
<reference evidence="3" key="1">
    <citation type="journal article" date="2013" name="G3 (Bethesda)">
        <title>Comparative genomics of a plant-pathogenic fungus, Pyrenophora tritici-repentis, reveals transduplication and the impact of repeat elements on pathogenicity and population divergence.</title>
        <authorList>
            <person name="Manning V.A."/>
            <person name="Pandelova I."/>
            <person name="Dhillon B."/>
            <person name="Wilhelm L.J."/>
            <person name="Goodwin S.B."/>
            <person name="Berlin A.M."/>
            <person name="Figueroa M."/>
            <person name="Freitag M."/>
            <person name="Hane J.K."/>
            <person name="Henrissat B."/>
            <person name="Holman W.H."/>
            <person name="Kodira C.D."/>
            <person name="Martin J."/>
            <person name="Oliver R.P."/>
            <person name="Robbertse B."/>
            <person name="Schackwitz W."/>
            <person name="Schwartz D.C."/>
            <person name="Spatafora J.W."/>
            <person name="Turgeon B.G."/>
            <person name="Yandava C."/>
            <person name="Young S."/>
            <person name="Zhou S."/>
            <person name="Zeng Q."/>
            <person name="Grigoriev I.V."/>
            <person name="Ma L.-J."/>
            <person name="Ciuffetti L.M."/>
        </authorList>
    </citation>
    <scope>NUCLEOTIDE SEQUENCE [LARGE SCALE GENOMIC DNA]</scope>
    <source>
        <strain evidence="3">Pt-1C-BFP</strain>
    </source>
</reference>
<feature type="region of interest" description="Disordered" evidence="1">
    <location>
        <begin position="1"/>
        <end position="24"/>
    </location>
</feature>
<dbReference type="Proteomes" id="UP000001471">
    <property type="component" value="Unassembled WGS sequence"/>
</dbReference>
<evidence type="ECO:0000313" key="2">
    <source>
        <dbReference type="EMBL" id="EDU49976.1"/>
    </source>
</evidence>
<accession>B2WBP4</accession>
<protein>
    <submittedName>
        <fullName evidence="2">Uncharacterized protein</fullName>
    </submittedName>
</protein>
<feature type="compositionally biased region" description="Acidic residues" evidence="1">
    <location>
        <begin position="126"/>
        <end position="138"/>
    </location>
</feature>
<dbReference type="KEGG" id="ptrr:6345328"/>